<dbReference type="PANTHER" id="PTHR40396">
    <property type="entry name" value="ATPASE-LIKE PROTEIN"/>
    <property type="match status" value="1"/>
</dbReference>
<dbReference type="Proteomes" id="UP001597546">
    <property type="component" value="Unassembled WGS sequence"/>
</dbReference>
<dbReference type="Gene3D" id="3.40.50.300">
    <property type="entry name" value="P-loop containing nucleotide triphosphate hydrolases"/>
    <property type="match status" value="1"/>
</dbReference>
<proteinExistence type="predicted"/>
<dbReference type="RefSeq" id="WP_379040381.1">
    <property type="nucleotide sequence ID" value="NZ_JBHSKW010000003.1"/>
</dbReference>
<reference evidence="3" key="1">
    <citation type="journal article" date="2019" name="Int. J. Syst. Evol. Microbiol.">
        <title>The Global Catalogue of Microorganisms (GCM) 10K type strain sequencing project: providing services to taxonomists for standard genome sequencing and annotation.</title>
        <authorList>
            <consortium name="The Broad Institute Genomics Platform"/>
            <consortium name="The Broad Institute Genome Sequencing Center for Infectious Disease"/>
            <person name="Wu L."/>
            <person name="Ma J."/>
        </authorList>
    </citation>
    <scope>NUCLEOTIDE SEQUENCE [LARGE SCALE GENOMIC DNA]</scope>
    <source>
        <strain evidence="3">KCTC 42456</strain>
    </source>
</reference>
<gene>
    <name evidence="2" type="ORF">ACFSSE_13310</name>
</gene>
<dbReference type="PANTHER" id="PTHR40396:SF1">
    <property type="entry name" value="ATPASE AAA-TYPE CORE DOMAIN-CONTAINING PROTEIN"/>
    <property type="match status" value="1"/>
</dbReference>
<accession>A0ABW5TX19</accession>
<sequence>MFIEFNFGNFRSFKDPQKFSLEASSLRANDGGLEEENVFEKDSLRLLKSKAIFGGNASGKSNLATAISAFTYMVSRSVANEGIPAQIWDDRFQLADNEWDEQPVFFQYSFLHQSIVYRYGFQIFEDKVYFEWLFSGNSEKDQIEYFMRTPNGVKVNEDILSHSDPFVSQAIEGNTELYRPDSLFLTAGALSGNLLFSGLRNEIRKIISADGAYDDNAISAAMRKLVKGNEKEKEALKELMIAADTGVEGLEIGELPDHLVDKELHKDMNNNISEGKKGKAVSLFSLHSRYNEKGEFINKISVPFGEWESQGTAKIFSLGSLILDALATGRIMLVDEFDARLHPNLTLKIVQIFNSELTNPLHAQLIFVTHDASLLRRAKLRRDQICMVDKNRFGISSTTSLIEFKGVRKDASYDKEYLQGSYSAVPFLDKMDWVVKENQLNYGD</sequence>
<dbReference type="InterPro" id="IPR027417">
    <property type="entry name" value="P-loop_NTPase"/>
</dbReference>
<protein>
    <submittedName>
        <fullName evidence="2">ATP/GTP-binding protein</fullName>
    </submittedName>
</protein>
<organism evidence="2 3">
    <name type="scientific">Pedobacter alpinus</name>
    <dbReference type="NCBI Taxonomy" id="1590643"/>
    <lineage>
        <taxon>Bacteria</taxon>
        <taxon>Pseudomonadati</taxon>
        <taxon>Bacteroidota</taxon>
        <taxon>Sphingobacteriia</taxon>
        <taxon>Sphingobacteriales</taxon>
        <taxon>Sphingobacteriaceae</taxon>
        <taxon>Pedobacter</taxon>
    </lineage>
</organism>
<evidence type="ECO:0000313" key="2">
    <source>
        <dbReference type="EMBL" id="MFD2732681.1"/>
    </source>
</evidence>
<dbReference type="EMBL" id="JBHULV010000046">
    <property type="protein sequence ID" value="MFD2732681.1"/>
    <property type="molecule type" value="Genomic_DNA"/>
</dbReference>
<comment type="caution">
    <text evidence="2">The sequence shown here is derived from an EMBL/GenBank/DDBJ whole genome shotgun (WGS) entry which is preliminary data.</text>
</comment>
<evidence type="ECO:0000313" key="3">
    <source>
        <dbReference type="Proteomes" id="UP001597546"/>
    </source>
</evidence>
<evidence type="ECO:0000259" key="1">
    <source>
        <dbReference type="Pfam" id="PF13304"/>
    </source>
</evidence>
<dbReference type="InterPro" id="IPR003959">
    <property type="entry name" value="ATPase_AAA_core"/>
</dbReference>
<name>A0ABW5TX19_9SPHI</name>
<feature type="domain" description="ATPase AAA-type core" evidence="1">
    <location>
        <begin position="51"/>
        <end position="375"/>
    </location>
</feature>
<keyword evidence="3" id="KW-1185">Reference proteome</keyword>
<dbReference type="SUPFAM" id="SSF52540">
    <property type="entry name" value="P-loop containing nucleoside triphosphate hydrolases"/>
    <property type="match status" value="1"/>
</dbReference>
<dbReference type="Pfam" id="PF13304">
    <property type="entry name" value="AAA_21"/>
    <property type="match status" value="1"/>
</dbReference>